<gene>
    <name evidence="3" type="ordered locus">Mefer_0601</name>
</gene>
<dbReference type="AlphaFoldDB" id="C7P790"/>
<feature type="region of interest" description="Disordered" evidence="2">
    <location>
        <begin position="273"/>
        <end position="377"/>
    </location>
</feature>
<dbReference type="OrthoDB" id="86217at2157"/>
<dbReference type="HOGENOM" id="CLU_054697_2_0_2"/>
<dbReference type="RefSeq" id="WP_015791159.1">
    <property type="nucleotide sequence ID" value="NC_013156.1"/>
</dbReference>
<evidence type="ECO:0000256" key="2">
    <source>
        <dbReference type="SAM" id="MobiDB-lite"/>
    </source>
</evidence>
<feature type="compositionally biased region" description="Acidic residues" evidence="2">
    <location>
        <begin position="287"/>
        <end position="306"/>
    </location>
</feature>
<name>C7P790_METFA</name>
<protein>
    <submittedName>
        <fullName evidence="3">Cell wall-binding domain protein-like protein</fullName>
    </submittedName>
</protein>
<sequence length="377" mass="40888">MVKKLLLLLLALLVPAVSATTVILVSDNQADCLVANNTASVLVDAKIVVTTWGVYDENLVDEILALNPDKVIIVGGPVAVPENYTAALEEAGIEVERIGGETRYETNRQVIEKFKEKLKEKKRKVVVVHGNVDGLANISEDAVVVLTNGTNLTVDLEELEPEEVEVVETPGANLTGIARVLETHGFKVRLQSIPEHAMERILENKVRQLKVKINVLKKLGVDTEDLESDLQELEEMINEKNYTEAYKLALMIENKAMVKTKLRVQAKTEVKAKVRGKGKGVGAGVEVEVEVEANESAEEQTNESEEITSNTTEETESNETTTEEQTNETAESSSSENETASSNATAEAEVNASVEANNSSAEVEMNASAETNASAEA</sequence>
<feature type="compositionally biased region" description="Acidic residues" evidence="2">
    <location>
        <begin position="313"/>
        <end position="326"/>
    </location>
</feature>
<dbReference type="eggNOG" id="arCOG00388">
    <property type="taxonomic scope" value="Archaea"/>
</dbReference>
<organism evidence="3 4">
    <name type="scientific">Methanocaldococcus fervens (strain DSM 4213 / JCM 15782 / AG86)</name>
    <name type="common">Methanococcus fervens</name>
    <dbReference type="NCBI Taxonomy" id="573064"/>
    <lineage>
        <taxon>Archaea</taxon>
        <taxon>Methanobacteriati</taxon>
        <taxon>Methanobacteriota</taxon>
        <taxon>Methanomada group</taxon>
        <taxon>Methanococci</taxon>
        <taxon>Methanococcales</taxon>
        <taxon>Methanocaldococcaceae</taxon>
        <taxon>Methanocaldococcus</taxon>
    </lineage>
</organism>
<proteinExistence type="predicted"/>
<evidence type="ECO:0000313" key="4">
    <source>
        <dbReference type="Proteomes" id="UP000001495"/>
    </source>
</evidence>
<keyword evidence="1" id="KW-0175">Coiled coil</keyword>
<accession>C7P790</accession>
<dbReference type="Gene3D" id="3.40.50.12090">
    <property type="match status" value="1"/>
</dbReference>
<evidence type="ECO:0000313" key="3">
    <source>
        <dbReference type="EMBL" id="ACV24422.1"/>
    </source>
</evidence>
<dbReference type="STRING" id="573064.Mefer_0601"/>
<reference evidence="3" key="1">
    <citation type="submission" date="2009-08" db="EMBL/GenBank/DDBJ databases">
        <title>Complete sequence of chromosome of Methanocaldococcus fervens AG86.</title>
        <authorList>
            <consortium name="US DOE Joint Genome Institute"/>
            <person name="Lucas S."/>
            <person name="Copeland A."/>
            <person name="Lapidus A."/>
            <person name="Glavina del Rio T."/>
            <person name="Tice H."/>
            <person name="Bruce D."/>
            <person name="Goodwin L."/>
            <person name="Pitluck S."/>
            <person name="Chertkov O."/>
            <person name="Detter J.C."/>
            <person name="Han C."/>
            <person name="Tapia R."/>
            <person name="Larimer F."/>
            <person name="Land M."/>
            <person name="Hauser L."/>
            <person name="Kyrpides N."/>
            <person name="Ovchinnikova G."/>
            <person name="Lupa-Sieprawska M."/>
            <person name="Whitman W.B."/>
        </authorList>
    </citation>
    <scope>NUCLEOTIDE SEQUENCE [LARGE SCALE GENOMIC DNA]</scope>
    <source>
        <strain evidence="3">AG86</strain>
    </source>
</reference>
<keyword evidence="4" id="KW-1185">Reference proteome</keyword>
<evidence type="ECO:0000256" key="1">
    <source>
        <dbReference type="SAM" id="Coils"/>
    </source>
</evidence>
<feature type="coiled-coil region" evidence="1">
    <location>
        <begin position="199"/>
        <end position="243"/>
    </location>
</feature>
<dbReference type="Proteomes" id="UP000001495">
    <property type="component" value="Chromosome"/>
</dbReference>
<dbReference type="EMBL" id="CP001696">
    <property type="protein sequence ID" value="ACV24422.1"/>
    <property type="molecule type" value="Genomic_DNA"/>
</dbReference>
<feature type="compositionally biased region" description="Low complexity" evidence="2">
    <location>
        <begin position="327"/>
        <end position="377"/>
    </location>
</feature>
<dbReference type="GeneID" id="8365275"/>
<dbReference type="KEGG" id="mfe:Mefer_0601"/>